<dbReference type="GO" id="GO:0003677">
    <property type="term" value="F:DNA binding"/>
    <property type="evidence" value="ECO:0007669"/>
    <property type="project" value="UniProtKB-KW"/>
</dbReference>
<keyword evidence="2" id="KW-0805">Transcription regulation</keyword>
<dbReference type="PROSITE" id="PS50110">
    <property type="entry name" value="RESPONSE_REGULATORY"/>
    <property type="match status" value="1"/>
</dbReference>
<sequence length="216" mass="24061">MKVRILLADDHKMFRDGLRPLLEHHRELTVVGEASDGQEVLTLVERHTPDLVVLDVSMPGLNGVEAARCIKEKHPGVRIAMLSMHADRRFVLESLKAGANAYLLKDDAFEELVRAIPRIMAGQIVLAESIGERVIQEYLSLVAETPGSAFARLSPREREVLQLIAEGRTTKEIAAAHDVSVKTVETQRKQIMDKLDLHSVAELTKYAIREGLTSLE</sequence>
<dbReference type="SMART" id="SM00448">
    <property type="entry name" value="REC"/>
    <property type="match status" value="1"/>
</dbReference>
<dbReference type="GO" id="GO:0006355">
    <property type="term" value="P:regulation of DNA-templated transcription"/>
    <property type="evidence" value="ECO:0007669"/>
    <property type="project" value="InterPro"/>
</dbReference>
<dbReference type="CDD" id="cd06170">
    <property type="entry name" value="LuxR_C_like"/>
    <property type="match status" value="1"/>
</dbReference>
<keyword evidence="1 5" id="KW-0597">Phosphoprotein</keyword>
<dbReference type="Pfam" id="PF00072">
    <property type="entry name" value="Response_reg"/>
    <property type="match status" value="1"/>
</dbReference>
<dbReference type="SUPFAM" id="SSF52172">
    <property type="entry name" value="CheY-like"/>
    <property type="match status" value="1"/>
</dbReference>
<reference evidence="8" key="1">
    <citation type="submission" date="2020-04" db="EMBL/GenBank/DDBJ databases">
        <authorList>
            <person name="Zhang T."/>
        </authorList>
    </citation>
    <scope>NUCLEOTIDE SEQUENCE</scope>
    <source>
        <strain evidence="8">HKST-UBA01</strain>
    </source>
</reference>
<proteinExistence type="predicted"/>
<evidence type="ECO:0000259" key="7">
    <source>
        <dbReference type="PROSITE" id="PS50110"/>
    </source>
</evidence>
<gene>
    <name evidence="8" type="ORF">KC729_04485</name>
</gene>
<keyword evidence="3" id="KW-0238">DNA-binding</keyword>
<dbReference type="InterPro" id="IPR000792">
    <property type="entry name" value="Tscrpt_reg_LuxR_C"/>
</dbReference>
<evidence type="ECO:0000256" key="2">
    <source>
        <dbReference type="ARBA" id="ARBA00023015"/>
    </source>
</evidence>
<accession>A0A956LXS0</accession>
<feature type="domain" description="HTH luxR-type" evidence="6">
    <location>
        <begin position="146"/>
        <end position="211"/>
    </location>
</feature>
<dbReference type="CDD" id="cd17535">
    <property type="entry name" value="REC_NarL-like"/>
    <property type="match status" value="1"/>
</dbReference>
<evidence type="ECO:0000256" key="3">
    <source>
        <dbReference type="ARBA" id="ARBA00023125"/>
    </source>
</evidence>
<dbReference type="Proteomes" id="UP000697710">
    <property type="component" value="Unassembled WGS sequence"/>
</dbReference>
<name>A0A956LXS0_UNCEI</name>
<dbReference type="SMART" id="SM00421">
    <property type="entry name" value="HTH_LUXR"/>
    <property type="match status" value="1"/>
</dbReference>
<keyword evidence="4" id="KW-0804">Transcription</keyword>
<dbReference type="EMBL" id="JAGQHR010000083">
    <property type="protein sequence ID" value="MCA9726917.1"/>
    <property type="molecule type" value="Genomic_DNA"/>
</dbReference>
<dbReference type="GO" id="GO:0000160">
    <property type="term" value="P:phosphorelay signal transduction system"/>
    <property type="evidence" value="ECO:0007669"/>
    <property type="project" value="InterPro"/>
</dbReference>
<dbReference type="AlphaFoldDB" id="A0A956LXS0"/>
<evidence type="ECO:0000256" key="4">
    <source>
        <dbReference type="ARBA" id="ARBA00023163"/>
    </source>
</evidence>
<dbReference type="InterPro" id="IPR011006">
    <property type="entry name" value="CheY-like_superfamily"/>
</dbReference>
<dbReference type="PANTHER" id="PTHR43214">
    <property type="entry name" value="TWO-COMPONENT RESPONSE REGULATOR"/>
    <property type="match status" value="1"/>
</dbReference>
<feature type="domain" description="Response regulatory" evidence="7">
    <location>
        <begin position="4"/>
        <end position="120"/>
    </location>
</feature>
<dbReference type="Gene3D" id="3.40.50.2300">
    <property type="match status" value="1"/>
</dbReference>
<dbReference type="PRINTS" id="PR00038">
    <property type="entry name" value="HTHLUXR"/>
</dbReference>
<evidence type="ECO:0000313" key="8">
    <source>
        <dbReference type="EMBL" id="MCA9726917.1"/>
    </source>
</evidence>
<evidence type="ECO:0000256" key="1">
    <source>
        <dbReference type="ARBA" id="ARBA00022553"/>
    </source>
</evidence>
<reference evidence="8" key="2">
    <citation type="journal article" date="2021" name="Microbiome">
        <title>Successional dynamics and alternative stable states in a saline activated sludge microbial community over 9 years.</title>
        <authorList>
            <person name="Wang Y."/>
            <person name="Ye J."/>
            <person name="Ju F."/>
            <person name="Liu L."/>
            <person name="Boyd J.A."/>
            <person name="Deng Y."/>
            <person name="Parks D.H."/>
            <person name="Jiang X."/>
            <person name="Yin X."/>
            <person name="Woodcroft B.J."/>
            <person name="Tyson G.W."/>
            <person name="Hugenholtz P."/>
            <person name="Polz M.F."/>
            <person name="Zhang T."/>
        </authorList>
    </citation>
    <scope>NUCLEOTIDE SEQUENCE</scope>
    <source>
        <strain evidence="8">HKST-UBA01</strain>
    </source>
</reference>
<evidence type="ECO:0000256" key="5">
    <source>
        <dbReference type="PROSITE-ProRule" id="PRU00169"/>
    </source>
</evidence>
<dbReference type="SUPFAM" id="SSF46894">
    <property type="entry name" value="C-terminal effector domain of the bipartite response regulators"/>
    <property type="match status" value="1"/>
</dbReference>
<dbReference type="InterPro" id="IPR058245">
    <property type="entry name" value="NreC/VraR/RcsB-like_REC"/>
</dbReference>
<evidence type="ECO:0000259" key="6">
    <source>
        <dbReference type="PROSITE" id="PS50043"/>
    </source>
</evidence>
<dbReference type="InterPro" id="IPR039420">
    <property type="entry name" value="WalR-like"/>
</dbReference>
<dbReference type="InterPro" id="IPR001789">
    <property type="entry name" value="Sig_transdc_resp-reg_receiver"/>
</dbReference>
<dbReference type="InterPro" id="IPR016032">
    <property type="entry name" value="Sig_transdc_resp-reg_C-effctor"/>
</dbReference>
<evidence type="ECO:0000313" key="9">
    <source>
        <dbReference type="Proteomes" id="UP000697710"/>
    </source>
</evidence>
<comment type="caution">
    <text evidence="8">The sequence shown here is derived from an EMBL/GenBank/DDBJ whole genome shotgun (WGS) entry which is preliminary data.</text>
</comment>
<feature type="modified residue" description="4-aspartylphosphate" evidence="5">
    <location>
        <position position="55"/>
    </location>
</feature>
<dbReference type="Pfam" id="PF00196">
    <property type="entry name" value="GerE"/>
    <property type="match status" value="1"/>
</dbReference>
<dbReference type="PANTHER" id="PTHR43214:SF41">
    <property type="entry name" value="NITRATE_NITRITE RESPONSE REGULATOR PROTEIN NARP"/>
    <property type="match status" value="1"/>
</dbReference>
<organism evidence="8 9">
    <name type="scientific">Eiseniibacteriota bacterium</name>
    <dbReference type="NCBI Taxonomy" id="2212470"/>
    <lineage>
        <taxon>Bacteria</taxon>
        <taxon>Candidatus Eiseniibacteriota</taxon>
    </lineage>
</organism>
<dbReference type="PROSITE" id="PS50043">
    <property type="entry name" value="HTH_LUXR_2"/>
    <property type="match status" value="1"/>
</dbReference>
<protein>
    <submittedName>
        <fullName evidence="8">Response regulator transcription factor</fullName>
    </submittedName>
</protein>